<dbReference type="Pfam" id="PF02514">
    <property type="entry name" value="CobN-Mg_chel"/>
    <property type="match status" value="1"/>
</dbReference>
<accession>A0ABW0Q2S0</accession>
<evidence type="ECO:0000313" key="4">
    <source>
        <dbReference type="EMBL" id="MFC5518377.1"/>
    </source>
</evidence>
<keyword evidence="4" id="KW-0436">Ligase</keyword>
<feature type="domain" description="CobN/magnesium chelatase" evidence="3">
    <location>
        <begin position="138"/>
        <end position="1300"/>
    </location>
</feature>
<keyword evidence="5" id="KW-1185">Reference proteome</keyword>
<dbReference type="PANTHER" id="PTHR44119">
    <property type="entry name" value="MAGNESIUM-CHELATASE SUBUNIT CHLH, CHLOROPLASTIC"/>
    <property type="match status" value="1"/>
</dbReference>
<evidence type="ECO:0000313" key="5">
    <source>
        <dbReference type="Proteomes" id="UP001596150"/>
    </source>
</evidence>
<proteinExistence type="predicted"/>
<comment type="caution">
    <text evidence="4">The sequence shown here is derived from an EMBL/GenBank/DDBJ whole genome shotgun (WGS) entry which is preliminary data.</text>
</comment>
<evidence type="ECO:0000256" key="1">
    <source>
        <dbReference type="NCBIfam" id="TIGR02257"/>
    </source>
</evidence>
<gene>
    <name evidence="4" type="primary">cobN</name>
    <name evidence="4" type="ORF">ACFPP9_21560</name>
</gene>
<dbReference type="EC" id="6.6.1.2" evidence="1"/>
<name>A0ABW0Q2S0_9HYPH</name>
<dbReference type="Proteomes" id="UP001596150">
    <property type="component" value="Unassembled WGS sequence"/>
</dbReference>
<reference evidence="5" key="1">
    <citation type="journal article" date="2019" name="Int. J. Syst. Evol. Microbiol.">
        <title>The Global Catalogue of Microorganisms (GCM) 10K type strain sequencing project: providing services to taxonomists for standard genome sequencing and annotation.</title>
        <authorList>
            <consortium name="The Broad Institute Genomics Platform"/>
            <consortium name="The Broad Institute Genome Sequencing Center for Infectious Disease"/>
            <person name="Wu L."/>
            <person name="Ma J."/>
        </authorList>
    </citation>
    <scope>NUCLEOTIDE SEQUENCE [LARGE SCALE GENOMIC DNA]</scope>
    <source>
        <strain evidence="5">KACC 12633</strain>
    </source>
</reference>
<dbReference type="InterPro" id="IPR003672">
    <property type="entry name" value="CobN/Mg_chltase"/>
</dbReference>
<dbReference type="GO" id="GO:0051116">
    <property type="term" value="F:cobaltochelatase activity"/>
    <property type="evidence" value="ECO:0007669"/>
    <property type="project" value="UniProtKB-EC"/>
</dbReference>
<protein>
    <recommendedName>
        <fullName evidence="1">Cobaltochelatase subunit CobN</fullName>
        <ecNumber evidence="1">6.6.1.2</ecNumber>
    </recommendedName>
</protein>
<dbReference type="RefSeq" id="WP_266343461.1">
    <property type="nucleotide sequence ID" value="NZ_JAPKNH010000003.1"/>
</dbReference>
<dbReference type="InterPro" id="IPR011953">
    <property type="entry name" value="Cobalto_CobN"/>
</dbReference>
<dbReference type="PANTHER" id="PTHR44119:SF4">
    <property type="entry name" value="AEROBIC COBALTOCHELATASE SUBUNIT COBN"/>
    <property type="match status" value="1"/>
</dbReference>
<sequence length="1320" mass="142283">MHLVAGEMERIDDGGSAVDLDQSPGDIIILSAADTELAAFASAFASRPEGPSLRLANLMQLTHPYSVDLYLEKTVAKAKFVFIRMMGGVGYWPYGLEALRALSRAGGPQIAVVPGEDRWDQALEAYTTVEPEIAQKLWRYCAEGGAVNIGRSLAYLRHAIGANEAPAEPQVLPEVGFYRPGEGVVAEALRSGDAGRPVALLTFYRSVIPGGSTEPVDALIEALDREGISTVAIFASSLKNEAAAAFVDKAFDDWKPAIVLNATAFAISRPGRAHEPTVLDRAGRPVLQIVFAGTSREAWLESSRGLGPRDLIMNVVLPEVDGRILTRAVSFKEEVTGNELTDSRIVVYRADRERIAFVAAQAKRWIRLGEAAPADRKIALVLSNYPDRDGRLANGVGLDTPESAARIADAMKAAGYALDGFPETGRALMELLLSGPTNALAKRAERPSPHPLPQAGEGFASDHVTEAGPLPSPLPEGEVGPQGRVRVYGLSEDYTIAVQWAGDGLEPFPDHSLNPHPPASPSTSPSGRGEGICLALSDYRDFHDALPARVRDGLAERWGEPEADPFFADGAFRLAIHRFGNVVVGIQPARGYGIDPKSTYHDPDLVPPHHYLAFHAWLRQSFDVDAIVHVGKHGNLEWLPGKALGLSSECWPEVVLGPTPLIYPFIVNDPGEGAQAKRRASAVVVDHLMPALTRAEAHGVFAEIETLIDEYHLALGADPRRRDHLEREILDQAVRHGIDRDLGILRDGDQGSALRAIDAHLCEIKELQIRDGLHIFGSSPVEEHRLDTLIAIARIPRSGGRPEDGSLHRAISADLGIADFDPLACDLAADWDGARPEALLRATDAPWRTHGDTVERIEIVAKATVRTFLTKDSSLPPPGPGTTAVLDWIAEALAPSLDRCGADEIAAVLTALDGRFVPPGPSGAPSRGRPDVLPTGKNFYSVDTRAVPTAAAWRIGKAAAEALVLRYMQDEGEWPRSVAISAWGTANMRTGGDDIAQVLALIGAEPCWETGTGRVTGFRVLTLSELKRPRVDVTLRISGMFRDAFPEQIDLIDSAIRAIAAREEPADANPIAAAHGAGQDLARIFGAKPGAYGAGLQAMIDEKIWDSRADLGEAFLAWSSFAYGGGAEGEAAGDRLRARLAGTDAVLHNQDNREHDILDSDDYYQFQGGLSASIETLKGAAPRLYHGDHSRPENPVVRPLAEEIGRVVRGRAINPKWIAGCMRHGYKGAFEMAATLDYLFAFAATTHAVGDHHFDALYDAYIADEAVRDFIADANEPALTEMADRFLEAMDRGLWSPRANSAYERLAALASSRPARKEIA</sequence>
<evidence type="ECO:0000259" key="3">
    <source>
        <dbReference type="Pfam" id="PF02514"/>
    </source>
</evidence>
<dbReference type="NCBIfam" id="TIGR02257">
    <property type="entry name" value="cobalto_cobN"/>
    <property type="match status" value="1"/>
</dbReference>
<feature type="region of interest" description="Disordered" evidence="2">
    <location>
        <begin position="507"/>
        <end position="528"/>
    </location>
</feature>
<feature type="region of interest" description="Disordered" evidence="2">
    <location>
        <begin position="442"/>
        <end position="481"/>
    </location>
</feature>
<dbReference type="CDD" id="cd10150">
    <property type="entry name" value="CobN_like"/>
    <property type="match status" value="1"/>
</dbReference>
<evidence type="ECO:0000256" key="2">
    <source>
        <dbReference type="SAM" id="MobiDB-lite"/>
    </source>
</evidence>
<dbReference type="EMBL" id="JBHSML010000013">
    <property type="protein sequence ID" value="MFC5518377.1"/>
    <property type="molecule type" value="Genomic_DNA"/>
</dbReference>
<organism evidence="4 5">
    <name type="scientific">Kaistia terrae</name>
    <dbReference type="NCBI Taxonomy" id="537017"/>
    <lineage>
        <taxon>Bacteria</taxon>
        <taxon>Pseudomonadati</taxon>
        <taxon>Pseudomonadota</taxon>
        <taxon>Alphaproteobacteria</taxon>
        <taxon>Hyphomicrobiales</taxon>
        <taxon>Kaistiaceae</taxon>
        <taxon>Kaistia</taxon>
    </lineage>
</organism>